<keyword evidence="2" id="KW-1185">Reference proteome</keyword>
<evidence type="ECO:0000313" key="2">
    <source>
        <dbReference type="Proteomes" id="UP000831181"/>
    </source>
</evidence>
<sequence length="88" mass="10045">MTEKSRNHEASAGVPSLTAKKAALRKFVALSDIQLQALIDRIAPDDRNRKVLQANLEQQSNLMKSQIDKVTTIEEADQLYDRFEKEFK</sequence>
<organism evidence="1 2">
    <name type="scientific">Nicoliella spurrieriana</name>
    <dbReference type="NCBI Taxonomy" id="2925830"/>
    <lineage>
        <taxon>Bacteria</taxon>
        <taxon>Bacillati</taxon>
        <taxon>Bacillota</taxon>
        <taxon>Bacilli</taxon>
        <taxon>Lactobacillales</taxon>
        <taxon>Lactobacillaceae</taxon>
        <taxon>Nicoliella</taxon>
    </lineage>
</organism>
<dbReference type="EMBL" id="CP093361">
    <property type="protein sequence ID" value="UQS87451.1"/>
    <property type="molecule type" value="Genomic_DNA"/>
</dbReference>
<reference evidence="1" key="1">
    <citation type="journal article" date="2022" name="Int. J. Syst. Evol. Microbiol.">
        <title>Apilactobacillus apisilvae sp. nov., Nicolia spurrieriana gen. nov. sp. nov., Bombilactobacillus folatiphilus sp. nov. and Bombilactobacillus thymidiniphilus sp. nov., four new lactic acid bacterial isolates from stingless bees Tetragonula carbonaria and Austroplebeia australis.</title>
        <authorList>
            <person name="Oliphant S.A."/>
            <person name="Watson-Haigh N.S."/>
            <person name="Sumby K.M."/>
            <person name="Gardner J."/>
            <person name="Groom S."/>
            <person name="Jiranek V."/>
        </authorList>
    </citation>
    <scope>NUCLEOTIDE SEQUENCE</scope>
    <source>
        <strain evidence="1">SGEP1_A5</strain>
    </source>
</reference>
<accession>A0A976X6K8</accession>
<protein>
    <submittedName>
        <fullName evidence="1">Uncharacterized protein</fullName>
    </submittedName>
</protein>
<dbReference type="RefSeq" id="WP_260117258.1">
    <property type="nucleotide sequence ID" value="NZ_CP093361.1"/>
</dbReference>
<dbReference type="Proteomes" id="UP000831181">
    <property type="component" value="Chromosome"/>
</dbReference>
<dbReference type="KEGG" id="lbe:MOO44_04665"/>
<gene>
    <name evidence="1" type="ORF">MOO44_04665</name>
</gene>
<name>A0A976X6K8_9LACO</name>
<dbReference type="AlphaFoldDB" id="A0A976X6K8"/>
<evidence type="ECO:0000313" key="1">
    <source>
        <dbReference type="EMBL" id="UQS87451.1"/>
    </source>
</evidence>
<proteinExistence type="predicted"/>